<dbReference type="InterPro" id="IPR010496">
    <property type="entry name" value="AL/BT2_dom"/>
</dbReference>
<dbReference type="Proteomes" id="UP000204551">
    <property type="component" value="Chromosome"/>
</dbReference>
<feature type="domain" description="3-keto-alpha-glucoside-1,2-lyase/3-keto-2-hydroxy-glucal hydratase" evidence="1">
    <location>
        <begin position="38"/>
        <end position="277"/>
    </location>
</feature>
<evidence type="ECO:0000259" key="1">
    <source>
        <dbReference type="Pfam" id="PF06439"/>
    </source>
</evidence>
<keyword evidence="2" id="KW-0378">Hydrolase</keyword>
<dbReference type="RefSeq" id="WP_157730842.1">
    <property type="nucleotide sequence ID" value="NZ_CP022515.1"/>
</dbReference>
<dbReference type="AlphaFoldDB" id="A0A221UYX8"/>
<reference evidence="2 3" key="1">
    <citation type="submission" date="2017-07" db="EMBL/GenBank/DDBJ databases">
        <title>Genome Sequence of Arenibacter algicola Strain SMS7 Isolated from a culture of the Diatom Skeletonema marinoi.</title>
        <authorList>
            <person name="Topel M."/>
            <person name="Pinder M.I.M."/>
            <person name="Johansson O.N."/>
            <person name="Kourtchenko O."/>
            <person name="Godhe A."/>
            <person name="Clarke A.K."/>
        </authorList>
    </citation>
    <scope>NUCLEOTIDE SEQUENCE [LARGE SCALE GENOMIC DNA]</scope>
    <source>
        <strain evidence="2 3">SMS7</strain>
    </source>
</reference>
<dbReference type="KEGG" id="aalg:AREALGSMS7_03133"/>
<evidence type="ECO:0000313" key="2">
    <source>
        <dbReference type="EMBL" id="ASO06564.1"/>
    </source>
</evidence>
<dbReference type="Pfam" id="PF06439">
    <property type="entry name" value="3keto-disac_hyd"/>
    <property type="match status" value="1"/>
</dbReference>
<proteinExistence type="predicted"/>
<accession>A0A221UYX8</accession>
<sequence>MPKITSTIILVFIFAFTSPRLFGQNNVNPSNTKETSKEWSPLLDETLSQWEVWTGVPEPSVKNLPPNYKKKGQGKNKTPIGLGDPMGIFKVTKEENGELVLNISGEIYAGLTSKKEFSNYHLTLLFKWGEKKYKPRLNRKRDNGLIYHCHGEHGAFWNVWKSCLEYQIQEGDFGDLYTLAGTTATIPVDDEGKWKPDSEKLKKTGRIIRRVDAESPYGEWTRVDLYVVGDSAVHVTNGEVVMAITNAKTKDGNKLDAGEIQLQSEAAECYMKDINIRPISEFPNWIKKETGFQ</sequence>
<protein>
    <submittedName>
        <fullName evidence="2">Glycosyl hydrolase</fullName>
    </submittedName>
</protein>
<evidence type="ECO:0000313" key="3">
    <source>
        <dbReference type="Proteomes" id="UP000204551"/>
    </source>
</evidence>
<dbReference type="GO" id="GO:0016787">
    <property type="term" value="F:hydrolase activity"/>
    <property type="evidence" value="ECO:0007669"/>
    <property type="project" value="UniProtKB-KW"/>
</dbReference>
<dbReference type="Gene3D" id="2.60.120.560">
    <property type="entry name" value="Exo-inulinase, domain 1"/>
    <property type="match status" value="1"/>
</dbReference>
<name>A0A221UYX8_9FLAO</name>
<organism evidence="2 3">
    <name type="scientific">Arenibacter algicola</name>
    <dbReference type="NCBI Taxonomy" id="616991"/>
    <lineage>
        <taxon>Bacteria</taxon>
        <taxon>Pseudomonadati</taxon>
        <taxon>Bacteroidota</taxon>
        <taxon>Flavobacteriia</taxon>
        <taxon>Flavobacteriales</taxon>
        <taxon>Flavobacteriaceae</taxon>
        <taxon>Arenibacter</taxon>
    </lineage>
</organism>
<dbReference type="EMBL" id="CP022515">
    <property type="protein sequence ID" value="ASO06564.1"/>
    <property type="molecule type" value="Genomic_DNA"/>
</dbReference>
<gene>
    <name evidence="2" type="ORF">AREALGSMS7_03133</name>
</gene>